<evidence type="ECO:0000313" key="3">
    <source>
        <dbReference type="Proteomes" id="UP000078046"/>
    </source>
</evidence>
<dbReference type="Proteomes" id="UP000078046">
    <property type="component" value="Unassembled WGS sequence"/>
</dbReference>
<dbReference type="PROSITE" id="PS50105">
    <property type="entry name" value="SAM_DOMAIN"/>
    <property type="match status" value="1"/>
</dbReference>
<organism evidence="2 3">
    <name type="scientific">Intoshia linei</name>
    <dbReference type="NCBI Taxonomy" id="1819745"/>
    <lineage>
        <taxon>Eukaryota</taxon>
        <taxon>Metazoa</taxon>
        <taxon>Spiralia</taxon>
        <taxon>Lophotrochozoa</taxon>
        <taxon>Mesozoa</taxon>
        <taxon>Orthonectida</taxon>
        <taxon>Rhopaluridae</taxon>
        <taxon>Intoshia</taxon>
    </lineage>
</organism>
<dbReference type="InterPro" id="IPR001660">
    <property type="entry name" value="SAM"/>
</dbReference>
<dbReference type="OrthoDB" id="6133291at2759"/>
<dbReference type="InterPro" id="IPR013761">
    <property type="entry name" value="SAM/pointed_sf"/>
</dbReference>
<keyword evidence="3" id="KW-1185">Reference proteome</keyword>
<dbReference type="SMART" id="SM00454">
    <property type="entry name" value="SAM"/>
    <property type="match status" value="1"/>
</dbReference>
<proteinExistence type="predicted"/>
<dbReference type="PANTHER" id="PTHR46829">
    <property type="entry name" value="STERILE ALPHA MOTIF DOMAIN-CONTAINING PROTEIN 15"/>
    <property type="match status" value="1"/>
</dbReference>
<dbReference type="AlphaFoldDB" id="A0A177BCP3"/>
<dbReference type="Pfam" id="PF00536">
    <property type="entry name" value="SAM_1"/>
    <property type="match status" value="1"/>
</dbReference>
<reference evidence="2 3" key="1">
    <citation type="submission" date="2016-04" db="EMBL/GenBank/DDBJ databases">
        <title>The genome of Intoshia linei affirms orthonectids as highly simplified spiralians.</title>
        <authorList>
            <person name="Mikhailov K.V."/>
            <person name="Slusarev G.S."/>
            <person name="Nikitin M.A."/>
            <person name="Logacheva M.D."/>
            <person name="Penin A."/>
            <person name="Aleoshin V."/>
            <person name="Panchin Y.V."/>
        </authorList>
    </citation>
    <scope>NUCLEOTIDE SEQUENCE [LARGE SCALE GENOMIC DNA]</scope>
    <source>
        <strain evidence="2">Intl2013</strain>
        <tissue evidence="2">Whole animal</tissue>
    </source>
</reference>
<dbReference type="PANTHER" id="PTHR46829:SF1">
    <property type="entry name" value="STERILE ALPHA MOTIF DOMAIN-CONTAINING PROTEIN 15"/>
    <property type="match status" value="1"/>
</dbReference>
<protein>
    <recommendedName>
        <fullName evidence="1">SAM domain-containing protein</fullName>
    </recommendedName>
</protein>
<evidence type="ECO:0000259" key="1">
    <source>
        <dbReference type="PROSITE" id="PS50105"/>
    </source>
</evidence>
<name>A0A177BCP3_9BILA</name>
<accession>A0A177BCP3</accession>
<gene>
    <name evidence="2" type="ORF">A3Q56_00159</name>
</gene>
<comment type="caution">
    <text evidence="2">The sequence shown here is derived from an EMBL/GenBank/DDBJ whole genome shotgun (WGS) entry which is preliminary data.</text>
</comment>
<feature type="domain" description="SAM" evidence="1">
    <location>
        <begin position="16"/>
        <end position="79"/>
    </location>
</feature>
<dbReference type="SUPFAM" id="SSF47769">
    <property type="entry name" value="SAM/Pointed domain"/>
    <property type="match status" value="1"/>
</dbReference>
<sequence>MNNLEFLKNTNKILEWTFSDVADFIESIGFGQYKQCFIENFIDGKNLILLNMNNIQKLGITKYQHIAQISKQIRYLLYLNFDDYFKRSISELPRDVNALYVEQKSKTGKKNDKLIYDDFVEQIRDKIWKPNLVRNLYYSK</sequence>
<evidence type="ECO:0000313" key="2">
    <source>
        <dbReference type="EMBL" id="OAF72068.1"/>
    </source>
</evidence>
<dbReference type="Gene3D" id="1.10.150.50">
    <property type="entry name" value="Transcription Factor, Ets-1"/>
    <property type="match status" value="1"/>
</dbReference>
<dbReference type="EMBL" id="LWCA01000006">
    <property type="protein sequence ID" value="OAF72068.1"/>
    <property type="molecule type" value="Genomic_DNA"/>
</dbReference>